<gene>
    <name evidence="2" type="ORF">ALC56_01367</name>
</gene>
<evidence type="ECO:0000313" key="3">
    <source>
        <dbReference type="Proteomes" id="UP000078541"/>
    </source>
</evidence>
<sequence>MRGGRLDNAKARKLCTKLAGSILKYFGVFADGRTQAPKKYDQQTLSKESDQRKRKKSEVKSRTKSSLTDRQPLQTHLIKSNLAMGRWLSLSVCRNADEVYYISDVSLPAGSAEGDTFSSRRNGKRESQVQRGCELASEWKDSFTPGYLHPAVTQALRNN</sequence>
<keyword evidence="3" id="KW-1185">Reference proteome</keyword>
<reference evidence="2 3" key="1">
    <citation type="submission" date="2016-03" db="EMBL/GenBank/DDBJ databases">
        <title>Trachymyrmex septentrionalis WGS genome.</title>
        <authorList>
            <person name="Nygaard S."/>
            <person name="Hu H."/>
            <person name="Boomsma J."/>
            <person name="Zhang G."/>
        </authorList>
    </citation>
    <scope>NUCLEOTIDE SEQUENCE [LARGE SCALE GENOMIC DNA]</scope>
    <source>
        <strain evidence="2">Tsep2-gDNA-1</strain>
        <tissue evidence="2">Whole body</tissue>
    </source>
</reference>
<dbReference type="AlphaFoldDB" id="A0A151K0L4"/>
<feature type="region of interest" description="Disordered" evidence="1">
    <location>
        <begin position="37"/>
        <end position="72"/>
    </location>
</feature>
<proteinExistence type="predicted"/>
<name>A0A151K0L4_9HYME</name>
<evidence type="ECO:0000256" key="1">
    <source>
        <dbReference type="SAM" id="MobiDB-lite"/>
    </source>
</evidence>
<evidence type="ECO:0000313" key="2">
    <source>
        <dbReference type="EMBL" id="KYN44184.1"/>
    </source>
</evidence>
<protein>
    <submittedName>
        <fullName evidence="2">Uncharacterized protein</fullName>
    </submittedName>
</protein>
<organism evidence="2 3">
    <name type="scientific">Trachymyrmex septentrionalis</name>
    <dbReference type="NCBI Taxonomy" id="34720"/>
    <lineage>
        <taxon>Eukaryota</taxon>
        <taxon>Metazoa</taxon>
        <taxon>Ecdysozoa</taxon>
        <taxon>Arthropoda</taxon>
        <taxon>Hexapoda</taxon>
        <taxon>Insecta</taxon>
        <taxon>Pterygota</taxon>
        <taxon>Neoptera</taxon>
        <taxon>Endopterygota</taxon>
        <taxon>Hymenoptera</taxon>
        <taxon>Apocrita</taxon>
        <taxon>Aculeata</taxon>
        <taxon>Formicoidea</taxon>
        <taxon>Formicidae</taxon>
        <taxon>Myrmicinae</taxon>
        <taxon>Trachymyrmex</taxon>
    </lineage>
</organism>
<feature type="region of interest" description="Disordered" evidence="1">
    <location>
        <begin position="111"/>
        <end position="130"/>
    </location>
</feature>
<dbReference type="EMBL" id="KQ981253">
    <property type="protein sequence ID" value="KYN44184.1"/>
    <property type="molecule type" value="Genomic_DNA"/>
</dbReference>
<dbReference type="Proteomes" id="UP000078541">
    <property type="component" value="Unassembled WGS sequence"/>
</dbReference>
<accession>A0A151K0L4</accession>